<dbReference type="STRING" id="914237.A0A1E1JTD0"/>
<feature type="chain" id="PRO_5009445247" description="DUF7908 domain-containing protein" evidence="2">
    <location>
        <begin position="19"/>
        <end position="370"/>
    </location>
</feature>
<dbReference type="Proteomes" id="UP000178129">
    <property type="component" value="Unassembled WGS sequence"/>
</dbReference>
<name>A0A1E1JTD0_9HELO</name>
<protein>
    <recommendedName>
        <fullName evidence="3">DUF7908 domain-containing protein</fullName>
    </recommendedName>
</protein>
<dbReference type="InterPro" id="IPR057230">
    <property type="entry name" value="DUF7908"/>
</dbReference>
<evidence type="ECO:0000313" key="4">
    <source>
        <dbReference type="EMBL" id="CZS89155.1"/>
    </source>
</evidence>
<reference evidence="5" key="1">
    <citation type="submission" date="2016-03" db="EMBL/GenBank/DDBJ databases">
        <authorList>
            <person name="Ploux O."/>
        </authorList>
    </citation>
    <scope>NUCLEOTIDE SEQUENCE [LARGE SCALE GENOMIC DNA]</scope>
    <source>
        <strain evidence="5">UK7</strain>
    </source>
</reference>
<keyword evidence="2" id="KW-0732">Signal</keyword>
<dbReference type="EMBL" id="FJUW01000002">
    <property type="protein sequence ID" value="CZS89155.1"/>
    <property type="molecule type" value="Genomic_DNA"/>
</dbReference>
<dbReference type="Pfam" id="PF25485">
    <property type="entry name" value="DUF7908"/>
    <property type="match status" value="1"/>
</dbReference>
<dbReference type="AlphaFoldDB" id="A0A1E1JTD0"/>
<organism evidence="4 5">
    <name type="scientific">Rhynchosporium graminicola</name>
    <dbReference type="NCBI Taxonomy" id="2792576"/>
    <lineage>
        <taxon>Eukaryota</taxon>
        <taxon>Fungi</taxon>
        <taxon>Dikarya</taxon>
        <taxon>Ascomycota</taxon>
        <taxon>Pezizomycotina</taxon>
        <taxon>Leotiomycetes</taxon>
        <taxon>Helotiales</taxon>
        <taxon>Ploettnerulaceae</taxon>
        <taxon>Rhynchosporium</taxon>
    </lineage>
</organism>
<sequence>MLIRRTISFLSLLSSVAGADFDISSGDQECIEYNGGQDEHITVVNVVKTRVEAFPVIINTFIQQNTSVNFQGGVTLTINNAPTQILTIATGSTTATNTIATTILPGNVQVFQTTNIINFPVVIKTFLQQNTIIQGGGGVNIVINNAPTYIFTTATGTSTEIVTVTSTVTTSNSAPTSFILSPSAVAGLGPRQLSRPQYISPSGTIIPGCSDAQIFSISNGQLSSGNNLVSVNEGVASAPFVAAQAIEKISTTFSVSDTLEWSNSAFSGNKARFCSQDSRVNALFTLNATIVDCVPQRLFVIPATDCVNGVVLPPSSVSSALTSTTTGSFSNSTSSTVSPAETTSLSQTEGSLTPTSLAGGMNSSTASVSG</sequence>
<evidence type="ECO:0000256" key="1">
    <source>
        <dbReference type="SAM" id="MobiDB-lite"/>
    </source>
</evidence>
<evidence type="ECO:0000259" key="3">
    <source>
        <dbReference type="Pfam" id="PF25485"/>
    </source>
</evidence>
<comment type="caution">
    <text evidence="4">The sequence shown here is derived from an EMBL/GenBank/DDBJ whole genome shotgun (WGS) entry which is preliminary data.</text>
</comment>
<feature type="signal peptide" evidence="2">
    <location>
        <begin position="1"/>
        <end position="18"/>
    </location>
</feature>
<evidence type="ECO:0000313" key="5">
    <source>
        <dbReference type="Proteomes" id="UP000178129"/>
    </source>
</evidence>
<feature type="compositionally biased region" description="Polar residues" evidence="1">
    <location>
        <begin position="339"/>
        <end position="370"/>
    </location>
</feature>
<gene>
    <name evidence="4" type="ORF">RCO7_04709</name>
</gene>
<feature type="domain" description="DUF7908" evidence="3">
    <location>
        <begin position="174"/>
        <end position="303"/>
    </location>
</feature>
<keyword evidence="5" id="KW-1185">Reference proteome</keyword>
<evidence type="ECO:0000256" key="2">
    <source>
        <dbReference type="SAM" id="SignalP"/>
    </source>
</evidence>
<proteinExistence type="predicted"/>
<feature type="region of interest" description="Disordered" evidence="1">
    <location>
        <begin position="323"/>
        <end position="370"/>
    </location>
</feature>
<dbReference type="InParanoid" id="A0A1E1JTD0"/>
<accession>A0A1E1JTD0</accession>
<feature type="compositionally biased region" description="Low complexity" evidence="1">
    <location>
        <begin position="323"/>
        <end position="338"/>
    </location>
</feature>